<evidence type="ECO:0008006" key="5">
    <source>
        <dbReference type="Google" id="ProtNLM"/>
    </source>
</evidence>
<dbReference type="Pfam" id="PF01610">
    <property type="entry name" value="DDE_Tnp_ISL3"/>
    <property type="match status" value="1"/>
</dbReference>
<sequence length="253" mass="27424">MPQLADVTVERVESGAVELRIWVSPKAGEGSCPGCGSRSRRVHRRYRRRLADLAVGGRQVVLVLRVRVFVCQDQACRVRRFAEQVAGLTVPYARHSGGLRDALEAIGLALAGRAGARMAGRLGLLISRNTVLRLVRRLPERPQAVVRVLGVDDFAIRRGHVYGTVLIDMDTHQPVDILPDREASTLAAWLQAHPGVEVICRDRAGAYANPRELHQTGERVAGGLVRTGCGPYRAGRLGMALACAFGTSIPSDA</sequence>
<dbReference type="NCBIfam" id="NF033550">
    <property type="entry name" value="transpos_ISL3"/>
    <property type="match status" value="1"/>
</dbReference>
<evidence type="ECO:0000313" key="3">
    <source>
        <dbReference type="EMBL" id="GIJ59124.1"/>
    </source>
</evidence>
<accession>A0A8J4E2M1</accession>
<evidence type="ECO:0000259" key="2">
    <source>
        <dbReference type="Pfam" id="PF14690"/>
    </source>
</evidence>
<dbReference type="InterPro" id="IPR002560">
    <property type="entry name" value="Transposase_DDE"/>
</dbReference>
<proteinExistence type="predicted"/>
<dbReference type="Proteomes" id="UP000612585">
    <property type="component" value="Unassembled WGS sequence"/>
</dbReference>
<feature type="domain" description="Transposase IS204/IS1001/IS1096/IS1165 DDE" evidence="1">
    <location>
        <begin position="149"/>
        <end position="208"/>
    </location>
</feature>
<reference evidence="3" key="1">
    <citation type="submission" date="2021-01" db="EMBL/GenBank/DDBJ databases">
        <title>Whole genome shotgun sequence of Virgisporangium aurantiacum NBRC 16421.</title>
        <authorList>
            <person name="Komaki H."/>
            <person name="Tamura T."/>
        </authorList>
    </citation>
    <scope>NUCLEOTIDE SEQUENCE</scope>
    <source>
        <strain evidence="3">NBRC 16421</strain>
    </source>
</reference>
<protein>
    <recommendedName>
        <fullName evidence="5">Transposase</fullName>
    </recommendedName>
</protein>
<keyword evidence="4" id="KW-1185">Reference proteome</keyword>
<name>A0A8J4E2M1_9ACTN</name>
<dbReference type="PANTHER" id="PTHR33498:SF1">
    <property type="entry name" value="TRANSPOSASE FOR INSERTION SEQUENCE ELEMENT IS1557"/>
    <property type="match status" value="1"/>
</dbReference>
<dbReference type="EMBL" id="BOPG01000044">
    <property type="protein sequence ID" value="GIJ59124.1"/>
    <property type="molecule type" value="Genomic_DNA"/>
</dbReference>
<dbReference type="AlphaFoldDB" id="A0A8J4E2M1"/>
<evidence type="ECO:0000259" key="1">
    <source>
        <dbReference type="Pfam" id="PF01610"/>
    </source>
</evidence>
<organism evidence="3 4">
    <name type="scientific">Virgisporangium aurantiacum</name>
    <dbReference type="NCBI Taxonomy" id="175570"/>
    <lineage>
        <taxon>Bacteria</taxon>
        <taxon>Bacillati</taxon>
        <taxon>Actinomycetota</taxon>
        <taxon>Actinomycetes</taxon>
        <taxon>Micromonosporales</taxon>
        <taxon>Micromonosporaceae</taxon>
        <taxon>Virgisporangium</taxon>
    </lineage>
</organism>
<dbReference type="Pfam" id="PF14690">
    <property type="entry name" value="Zn_ribbon_ISL3"/>
    <property type="match status" value="1"/>
</dbReference>
<dbReference type="InterPro" id="IPR047951">
    <property type="entry name" value="Transpos_ISL3"/>
</dbReference>
<evidence type="ECO:0000313" key="4">
    <source>
        <dbReference type="Proteomes" id="UP000612585"/>
    </source>
</evidence>
<gene>
    <name evidence="3" type="ORF">Vau01_066400</name>
</gene>
<dbReference type="PANTHER" id="PTHR33498">
    <property type="entry name" value="TRANSPOSASE FOR INSERTION SEQUENCE ELEMENT IS1557"/>
    <property type="match status" value="1"/>
</dbReference>
<dbReference type="InterPro" id="IPR029261">
    <property type="entry name" value="Transposase_Znf"/>
</dbReference>
<comment type="caution">
    <text evidence="3">The sequence shown here is derived from an EMBL/GenBank/DDBJ whole genome shotgun (WGS) entry which is preliminary data.</text>
</comment>
<feature type="domain" description="Transposase IS204/IS1001/IS1096/IS1165 zinc-finger" evidence="2">
    <location>
        <begin position="30"/>
        <end position="73"/>
    </location>
</feature>